<name>A0A919J1R9_9ACTN</name>
<dbReference type="Pfam" id="PF02656">
    <property type="entry name" value="DUF202"/>
    <property type="match status" value="1"/>
</dbReference>
<sequence>MLGDLRQWFDPEKQPTVGRTPDYRFSLANERTFLAWIRTGLALVAGGLACAQFLPPLPVAHLREVISIALLLLGGVVALRAVDHWARTERAMRLGQELPGSKFPAILALMVAAGALLLVVAVAIKAVR</sequence>
<evidence type="ECO:0000313" key="8">
    <source>
        <dbReference type="EMBL" id="GIE08991.1"/>
    </source>
</evidence>
<keyword evidence="5 6" id="KW-0472">Membrane</keyword>
<dbReference type="GO" id="GO:0005886">
    <property type="term" value="C:plasma membrane"/>
    <property type="evidence" value="ECO:0007669"/>
    <property type="project" value="UniProtKB-SubCell"/>
</dbReference>
<dbReference type="PANTHER" id="PTHR34187">
    <property type="entry name" value="FGR18P"/>
    <property type="match status" value="1"/>
</dbReference>
<keyword evidence="4 6" id="KW-1133">Transmembrane helix</keyword>
<dbReference type="PANTHER" id="PTHR34187:SF2">
    <property type="entry name" value="DUF202 DOMAIN-CONTAINING PROTEIN"/>
    <property type="match status" value="1"/>
</dbReference>
<evidence type="ECO:0000313" key="9">
    <source>
        <dbReference type="Proteomes" id="UP000598174"/>
    </source>
</evidence>
<dbReference type="AlphaFoldDB" id="A0A919J1R9"/>
<protein>
    <submittedName>
        <fullName evidence="8">Membrane protein</fullName>
    </submittedName>
</protein>
<evidence type="ECO:0000256" key="6">
    <source>
        <dbReference type="SAM" id="Phobius"/>
    </source>
</evidence>
<evidence type="ECO:0000256" key="3">
    <source>
        <dbReference type="ARBA" id="ARBA00022692"/>
    </source>
</evidence>
<dbReference type="EMBL" id="BOMM01000003">
    <property type="protein sequence ID" value="GIE08991.1"/>
    <property type="molecule type" value="Genomic_DNA"/>
</dbReference>
<dbReference type="InterPro" id="IPR003807">
    <property type="entry name" value="DUF202"/>
</dbReference>
<accession>A0A919J1R9</accession>
<reference evidence="8" key="1">
    <citation type="submission" date="2021-01" db="EMBL/GenBank/DDBJ databases">
        <title>Whole genome shotgun sequence of Actinoplanes ferrugineus NBRC 15555.</title>
        <authorList>
            <person name="Komaki H."/>
            <person name="Tamura T."/>
        </authorList>
    </citation>
    <scope>NUCLEOTIDE SEQUENCE</scope>
    <source>
        <strain evidence="8">NBRC 15555</strain>
    </source>
</reference>
<comment type="subcellular location">
    <subcellularLocation>
        <location evidence="1">Cell membrane</location>
        <topology evidence="1">Multi-pass membrane protein</topology>
    </subcellularLocation>
</comment>
<feature type="transmembrane region" description="Helical" evidence="6">
    <location>
        <begin position="60"/>
        <end position="82"/>
    </location>
</feature>
<dbReference type="RefSeq" id="WP_203815594.1">
    <property type="nucleotide sequence ID" value="NZ_BAAABP010000014.1"/>
</dbReference>
<feature type="domain" description="DUF202" evidence="7">
    <location>
        <begin position="24"/>
        <end position="91"/>
    </location>
</feature>
<evidence type="ECO:0000256" key="2">
    <source>
        <dbReference type="ARBA" id="ARBA00022475"/>
    </source>
</evidence>
<evidence type="ECO:0000256" key="4">
    <source>
        <dbReference type="ARBA" id="ARBA00022989"/>
    </source>
</evidence>
<keyword evidence="9" id="KW-1185">Reference proteome</keyword>
<gene>
    <name evidence="8" type="ORF">Afe05nite_08310</name>
</gene>
<comment type="caution">
    <text evidence="8">The sequence shown here is derived from an EMBL/GenBank/DDBJ whole genome shotgun (WGS) entry which is preliminary data.</text>
</comment>
<dbReference type="InterPro" id="IPR052053">
    <property type="entry name" value="IM_YidH-like"/>
</dbReference>
<keyword evidence="3 6" id="KW-0812">Transmembrane</keyword>
<evidence type="ECO:0000256" key="1">
    <source>
        <dbReference type="ARBA" id="ARBA00004651"/>
    </source>
</evidence>
<dbReference type="Proteomes" id="UP000598174">
    <property type="component" value="Unassembled WGS sequence"/>
</dbReference>
<proteinExistence type="predicted"/>
<keyword evidence="2" id="KW-1003">Cell membrane</keyword>
<evidence type="ECO:0000256" key="5">
    <source>
        <dbReference type="ARBA" id="ARBA00023136"/>
    </source>
</evidence>
<feature type="transmembrane region" description="Helical" evidence="6">
    <location>
        <begin position="33"/>
        <end position="54"/>
    </location>
</feature>
<evidence type="ECO:0000259" key="7">
    <source>
        <dbReference type="Pfam" id="PF02656"/>
    </source>
</evidence>
<organism evidence="8 9">
    <name type="scientific">Paractinoplanes ferrugineus</name>
    <dbReference type="NCBI Taxonomy" id="113564"/>
    <lineage>
        <taxon>Bacteria</taxon>
        <taxon>Bacillati</taxon>
        <taxon>Actinomycetota</taxon>
        <taxon>Actinomycetes</taxon>
        <taxon>Micromonosporales</taxon>
        <taxon>Micromonosporaceae</taxon>
        <taxon>Paractinoplanes</taxon>
    </lineage>
</organism>
<feature type="transmembrane region" description="Helical" evidence="6">
    <location>
        <begin position="103"/>
        <end position="124"/>
    </location>
</feature>